<keyword evidence="2" id="KW-1185">Reference proteome</keyword>
<protein>
    <submittedName>
        <fullName evidence="1">Unnamed protein product</fullName>
    </submittedName>
</protein>
<proteinExistence type="predicted"/>
<evidence type="ECO:0000313" key="2">
    <source>
        <dbReference type="Proteomes" id="UP001165101"/>
    </source>
</evidence>
<reference evidence="1" key="1">
    <citation type="submission" date="2023-04" db="EMBL/GenBank/DDBJ databases">
        <title>Candida boidinii NBRC 1967.</title>
        <authorList>
            <person name="Ichikawa N."/>
            <person name="Sato H."/>
            <person name="Tonouchi N."/>
        </authorList>
    </citation>
    <scope>NUCLEOTIDE SEQUENCE</scope>
    <source>
        <strain evidence="1">NBRC 1967</strain>
    </source>
</reference>
<sequence>MGISNVNLYYYYVVKNFESRRAARIARNGGNTTTDTTTTENVNDTNNNNDSSSNISPTNSTNLNRPGITVPGEAHLRQSEPTTNVSSQEYQRRRDSVENNV</sequence>
<comment type="caution">
    <text evidence="1">The sequence shown here is derived from an EMBL/GenBank/DDBJ whole genome shotgun (WGS) entry which is preliminary data.</text>
</comment>
<dbReference type="EMBL" id="BSXV01002512">
    <property type="protein sequence ID" value="GME95954.1"/>
    <property type="molecule type" value="Genomic_DNA"/>
</dbReference>
<accession>A0ACB5TVS9</accession>
<dbReference type="Proteomes" id="UP001165101">
    <property type="component" value="Unassembled WGS sequence"/>
</dbReference>
<organism evidence="1 2">
    <name type="scientific">Candida boidinii</name>
    <name type="common">Yeast</name>
    <dbReference type="NCBI Taxonomy" id="5477"/>
    <lineage>
        <taxon>Eukaryota</taxon>
        <taxon>Fungi</taxon>
        <taxon>Dikarya</taxon>
        <taxon>Ascomycota</taxon>
        <taxon>Saccharomycotina</taxon>
        <taxon>Pichiomycetes</taxon>
        <taxon>Pichiales</taxon>
        <taxon>Pichiaceae</taxon>
        <taxon>Ogataea</taxon>
        <taxon>Ogataea/Candida clade</taxon>
    </lineage>
</organism>
<evidence type="ECO:0000313" key="1">
    <source>
        <dbReference type="EMBL" id="GME95954.1"/>
    </source>
</evidence>
<name>A0ACB5TVS9_CANBO</name>
<gene>
    <name evidence="1" type="ORF">Cboi01_000410400</name>
</gene>